<proteinExistence type="predicted"/>
<sequence length="348" mass="38587">MVCTAGNTMLTSVARCDAGITYESLLVPAGSRSQPGITFLQSLEVLKQGTTSFGRVYNFDKLPKLEEPEEEFLEILQAYQITTKSRSAKGTLPKRREHYCSTSCKGARENTNPTSRSAGLHILYSFGANGRKRSRRTHVPATIHPKEKAKPLGSGFQLPGFESHLPGATRINNSHQHARGKGDSRRGDESSNDVQKTLRVAHPRGAREKPGQRSYNKSSNAAYKEGNSRNMSKSIYADDQQQEWMNHVLVNSCLWTNPGQRSHEIMSTHTLQAQGWRSTVALPEKIKAHRECRPGAKSKNSAPYARGTKVIGKADRGARQYPGTSMFQKGLPKNLRVPREPVPQTMGF</sequence>
<evidence type="ECO:0000313" key="3">
    <source>
        <dbReference type="Proteomes" id="UP000712600"/>
    </source>
</evidence>
<comment type="caution">
    <text evidence="2">The sequence shown here is derived from an EMBL/GenBank/DDBJ whole genome shotgun (WGS) entry which is preliminary data.</text>
</comment>
<evidence type="ECO:0000256" key="1">
    <source>
        <dbReference type="SAM" id="MobiDB-lite"/>
    </source>
</evidence>
<gene>
    <name evidence="2" type="ORF">F2Q69_00023304</name>
</gene>
<protein>
    <submittedName>
        <fullName evidence="2">Uncharacterized protein</fullName>
    </submittedName>
</protein>
<accession>A0A8S9Q786</accession>
<feature type="compositionally biased region" description="Basic and acidic residues" evidence="1">
    <location>
        <begin position="180"/>
        <end position="189"/>
    </location>
</feature>
<feature type="region of interest" description="Disordered" evidence="1">
    <location>
        <begin position="319"/>
        <end position="348"/>
    </location>
</feature>
<reference evidence="2" key="1">
    <citation type="submission" date="2019-12" db="EMBL/GenBank/DDBJ databases">
        <title>Genome sequencing and annotation of Brassica cretica.</title>
        <authorList>
            <person name="Studholme D.J."/>
            <person name="Sarris P."/>
        </authorList>
    </citation>
    <scope>NUCLEOTIDE SEQUENCE</scope>
    <source>
        <strain evidence="2">PFS-109/04</strain>
        <tissue evidence="2">Leaf</tissue>
    </source>
</reference>
<dbReference type="AlphaFoldDB" id="A0A8S9Q786"/>
<name>A0A8S9Q786_BRACR</name>
<feature type="region of interest" description="Disordered" evidence="1">
    <location>
        <begin position="128"/>
        <end position="230"/>
    </location>
</feature>
<evidence type="ECO:0000313" key="2">
    <source>
        <dbReference type="EMBL" id="KAF3538489.1"/>
    </source>
</evidence>
<organism evidence="2 3">
    <name type="scientific">Brassica cretica</name>
    <name type="common">Mustard</name>
    <dbReference type="NCBI Taxonomy" id="69181"/>
    <lineage>
        <taxon>Eukaryota</taxon>
        <taxon>Viridiplantae</taxon>
        <taxon>Streptophyta</taxon>
        <taxon>Embryophyta</taxon>
        <taxon>Tracheophyta</taxon>
        <taxon>Spermatophyta</taxon>
        <taxon>Magnoliopsida</taxon>
        <taxon>eudicotyledons</taxon>
        <taxon>Gunneridae</taxon>
        <taxon>Pentapetalae</taxon>
        <taxon>rosids</taxon>
        <taxon>malvids</taxon>
        <taxon>Brassicales</taxon>
        <taxon>Brassicaceae</taxon>
        <taxon>Brassiceae</taxon>
        <taxon>Brassica</taxon>
    </lineage>
</organism>
<dbReference type="EMBL" id="QGKX02001290">
    <property type="protein sequence ID" value="KAF3538489.1"/>
    <property type="molecule type" value="Genomic_DNA"/>
</dbReference>
<dbReference type="Proteomes" id="UP000712600">
    <property type="component" value="Unassembled WGS sequence"/>
</dbReference>